<dbReference type="Gene3D" id="1.20.1250.20">
    <property type="entry name" value="MFS general substrate transporter like domains"/>
    <property type="match status" value="1"/>
</dbReference>
<evidence type="ECO:0000256" key="5">
    <source>
        <dbReference type="ARBA" id="ARBA00022989"/>
    </source>
</evidence>
<evidence type="ECO:0000256" key="6">
    <source>
        <dbReference type="ARBA" id="ARBA00023063"/>
    </source>
</evidence>
<dbReference type="Pfam" id="PF07690">
    <property type="entry name" value="MFS_1"/>
    <property type="match status" value="1"/>
</dbReference>
<accession>A0A0D8BRT2</accession>
<feature type="transmembrane region" description="Helical" evidence="8">
    <location>
        <begin position="56"/>
        <end position="78"/>
    </location>
</feature>
<organism evidence="10 11">
    <name type="scientific">Geobacillus kaustophilus</name>
    <dbReference type="NCBI Taxonomy" id="1462"/>
    <lineage>
        <taxon>Bacteria</taxon>
        <taxon>Bacillati</taxon>
        <taxon>Bacillota</taxon>
        <taxon>Bacilli</taxon>
        <taxon>Bacillales</taxon>
        <taxon>Anoxybacillaceae</taxon>
        <taxon>Geobacillus</taxon>
        <taxon>Geobacillus thermoleovorans group</taxon>
    </lineage>
</organism>
<dbReference type="Proteomes" id="UP000032522">
    <property type="component" value="Unassembled WGS sequence"/>
</dbReference>
<keyword evidence="5 8" id="KW-1133">Transmembrane helix</keyword>
<reference evidence="10 11" key="1">
    <citation type="submission" date="2015-01" db="EMBL/GenBank/DDBJ databases">
        <authorList>
            <person name="Filippidou S."/>
            <person name="Jeanneret N."/>
            <person name="Russel-Delif L."/>
            <person name="Junier T."/>
            <person name="Wunderlin T."/>
            <person name="Molina V."/>
            <person name="Johnson S.L."/>
            <person name="Davenport K.W."/>
            <person name="Chain P.S."/>
            <person name="Dorador C."/>
            <person name="Junier P."/>
        </authorList>
    </citation>
    <scope>NUCLEOTIDE SEQUENCE [LARGE SCALE GENOMIC DNA]</scope>
    <source>
        <strain evidence="10 11">Et7/4</strain>
    </source>
</reference>
<dbReference type="InterPro" id="IPR036259">
    <property type="entry name" value="MFS_trans_sf"/>
</dbReference>
<feature type="domain" description="Major facilitator superfamily (MFS) profile" evidence="9">
    <location>
        <begin position="1"/>
        <end position="132"/>
    </location>
</feature>
<comment type="similarity">
    <text evidence="2">Belongs to the major facilitator superfamily. Nitrate/nitrite porter (TC 2.A.1.8) family.</text>
</comment>
<dbReference type="GO" id="GO:0042128">
    <property type="term" value="P:nitrate assimilation"/>
    <property type="evidence" value="ECO:0007669"/>
    <property type="project" value="UniProtKB-KW"/>
</dbReference>
<keyword evidence="7 8" id="KW-0472">Membrane</keyword>
<feature type="transmembrane region" description="Helical" evidence="8">
    <location>
        <begin position="30"/>
        <end position="47"/>
    </location>
</feature>
<keyword evidence="6" id="KW-0534">Nitrate assimilation</keyword>
<dbReference type="InterPro" id="IPR020846">
    <property type="entry name" value="MFS_dom"/>
</dbReference>
<evidence type="ECO:0000256" key="7">
    <source>
        <dbReference type="ARBA" id="ARBA00023136"/>
    </source>
</evidence>
<sequence>MVAIPVLGGALLRIPMGVLADRWGGKRAGLFGMAVTAMPLVWGWQFADHMSDVYRLGFLLGVGGASFAVALPLASRWYPKEYQGLAMGIAGAGNSGTVLATLFGPRLAEAYGWNAVFGAACCRLPFVRLAGA</sequence>
<evidence type="ECO:0000313" key="10">
    <source>
        <dbReference type="EMBL" id="KJE26913.1"/>
    </source>
</evidence>
<evidence type="ECO:0000256" key="8">
    <source>
        <dbReference type="SAM" id="Phobius"/>
    </source>
</evidence>
<keyword evidence="3" id="KW-0813">Transport</keyword>
<dbReference type="PATRIC" id="fig|1462.6.peg.1630"/>
<dbReference type="EMBL" id="JYBP01000003">
    <property type="protein sequence ID" value="KJE26913.1"/>
    <property type="molecule type" value="Genomic_DNA"/>
</dbReference>
<protein>
    <submittedName>
        <fullName evidence="10">Major Facilitator Superfamily protein</fullName>
    </submittedName>
</protein>
<proteinExistence type="inferred from homology"/>
<gene>
    <name evidence="10" type="ORF">LG52_1432</name>
</gene>
<dbReference type="SUPFAM" id="SSF103473">
    <property type="entry name" value="MFS general substrate transporter"/>
    <property type="match status" value="1"/>
</dbReference>
<dbReference type="InterPro" id="IPR044772">
    <property type="entry name" value="NO3_transporter"/>
</dbReference>
<dbReference type="AlphaFoldDB" id="A0A0D8BRT2"/>
<dbReference type="GO" id="GO:0015112">
    <property type="term" value="F:nitrate transmembrane transporter activity"/>
    <property type="evidence" value="ECO:0007669"/>
    <property type="project" value="InterPro"/>
</dbReference>
<dbReference type="InterPro" id="IPR011701">
    <property type="entry name" value="MFS"/>
</dbReference>
<dbReference type="GO" id="GO:0005886">
    <property type="term" value="C:plasma membrane"/>
    <property type="evidence" value="ECO:0007669"/>
    <property type="project" value="UniProtKB-SubCell"/>
</dbReference>
<evidence type="ECO:0000256" key="2">
    <source>
        <dbReference type="ARBA" id="ARBA00008432"/>
    </source>
</evidence>
<evidence type="ECO:0000256" key="1">
    <source>
        <dbReference type="ARBA" id="ARBA00004651"/>
    </source>
</evidence>
<dbReference type="PANTHER" id="PTHR23515">
    <property type="entry name" value="HIGH-AFFINITY NITRATE TRANSPORTER 2.3"/>
    <property type="match status" value="1"/>
</dbReference>
<feature type="transmembrane region" description="Helical" evidence="8">
    <location>
        <begin position="84"/>
        <end position="103"/>
    </location>
</feature>
<dbReference type="PROSITE" id="PS50850">
    <property type="entry name" value="MFS"/>
    <property type="match status" value="1"/>
</dbReference>
<evidence type="ECO:0000256" key="3">
    <source>
        <dbReference type="ARBA" id="ARBA00022448"/>
    </source>
</evidence>
<name>A0A0D8BRT2_GEOKU</name>
<comment type="caution">
    <text evidence="10">The sequence shown here is derived from an EMBL/GenBank/DDBJ whole genome shotgun (WGS) entry which is preliminary data.</text>
</comment>
<evidence type="ECO:0000259" key="9">
    <source>
        <dbReference type="PROSITE" id="PS50850"/>
    </source>
</evidence>
<comment type="subcellular location">
    <subcellularLocation>
        <location evidence="1">Cell membrane</location>
        <topology evidence="1">Multi-pass membrane protein</topology>
    </subcellularLocation>
</comment>
<evidence type="ECO:0000313" key="11">
    <source>
        <dbReference type="Proteomes" id="UP000032522"/>
    </source>
</evidence>
<evidence type="ECO:0000256" key="4">
    <source>
        <dbReference type="ARBA" id="ARBA00022692"/>
    </source>
</evidence>
<keyword evidence="4 8" id="KW-0812">Transmembrane</keyword>